<sequence length="69" mass="7803">MRFIVCFLASSNHFKAGFSYRVLFTAGGHSEERIFQVSLVILMEVLNSLPSYIVNTFSILQVAYPLISE</sequence>
<gene>
    <name evidence="1" type="ORF">NDU88_009526</name>
</gene>
<organism evidence="1 2">
    <name type="scientific">Pleurodeles waltl</name>
    <name type="common">Iberian ribbed newt</name>
    <dbReference type="NCBI Taxonomy" id="8319"/>
    <lineage>
        <taxon>Eukaryota</taxon>
        <taxon>Metazoa</taxon>
        <taxon>Chordata</taxon>
        <taxon>Craniata</taxon>
        <taxon>Vertebrata</taxon>
        <taxon>Euteleostomi</taxon>
        <taxon>Amphibia</taxon>
        <taxon>Batrachia</taxon>
        <taxon>Caudata</taxon>
        <taxon>Salamandroidea</taxon>
        <taxon>Salamandridae</taxon>
        <taxon>Pleurodelinae</taxon>
        <taxon>Pleurodeles</taxon>
    </lineage>
</organism>
<comment type="caution">
    <text evidence="1">The sequence shown here is derived from an EMBL/GenBank/DDBJ whole genome shotgun (WGS) entry which is preliminary data.</text>
</comment>
<protein>
    <submittedName>
        <fullName evidence="1">Uncharacterized protein</fullName>
    </submittedName>
</protein>
<keyword evidence="2" id="KW-1185">Reference proteome</keyword>
<reference evidence="1" key="1">
    <citation type="journal article" date="2022" name="bioRxiv">
        <title>Sequencing and chromosome-scale assembly of the giantPleurodeles waltlgenome.</title>
        <authorList>
            <person name="Brown T."/>
            <person name="Elewa A."/>
            <person name="Iarovenko S."/>
            <person name="Subramanian E."/>
            <person name="Araus A.J."/>
            <person name="Petzold A."/>
            <person name="Susuki M."/>
            <person name="Suzuki K.-i.T."/>
            <person name="Hayashi T."/>
            <person name="Toyoda A."/>
            <person name="Oliveira C."/>
            <person name="Osipova E."/>
            <person name="Leigh N.D."/>
            <person name="Simon A."/>
            <person name="Yun M.H."/>
        </authorList>
    </citation>
    <scope>NUCLEOTIDE SEQUENCE</scope>
    <source>
        <strain evidence="1">20211129_DDA</strain>
        <tissue evidence="1">Liver</tissue>
    </source>
</reference>
<accession>A0AAV7PSB6</accession>
<name>A0AAV7PSB6_PLEWA</name>
<dbReference type="EMBL" id="JANPWB010000011">
    <property type="protein sequence ID" value="KAJ1131187.1"/>
    <property type="molecule type" value="Genomic_DNA"/>
</dbReference>
<dbReference type="Proteomes" id="UP001066276">
    <property type="component" value="Chromosome 7"/>
</dbReference>
<evidence type="ECO:0000313" key="1">
    <source>
        <dbReference type="EMBL" id="KAJ1131187.1"/>
    </source>
</evidence>
<proteinExistence type="predicted"/>
<dbReference type="AlphaFoldDB" id="A0AAV7PSB6"/>
<evidence type="ECO:0000313" key="2">
    <source>
        <dbReference type="Proteomes" id="UP001066276"/>
    </source>
</evidence>